<proteinExistence type="predicted"/>
<keyword evidence="1" id="KW-0732">Signal</keyword>
<feature type="chain" id="PRO_5046605252" evidence="1">
    <location>
        <begin position="29"/>
        <end position="258"/>
    </location>
</feature>
<accession>A0ABY8BWR8</accession>
<keyword evidence="3" id="KW-1185">Reference proteome</keyword>
<organism evidence="2 3">
    <name type="scientific">Microbacterium horticulturae</name>
    <dbReference type="NCBI Taxonomy" id="3028316"/>
    <lineage>
        <taxon>Bacteria</taxon>
        <taxon>Bacillati</taxon>
        <taxon>Actinomycetota</taxon>
        <taxon>Actinomycetes</taxon>
        <taxon>Micrococcales</taxon>
        <taxon>Microbacteriaceae</taxon>
        <taxon>Microbacterium</taxon>
    </lineage>
</organism>
<name>A0ABY8BWR8_9MICO</name>
<gene>
    <name evidence="2" type="ORF">PU630_15340</name>
</gene>
<dbReference type="RefSeq" id="WP_275277927.1">
    <property type="nucleotide sequence ID" value="NZ_CP119108.1"/>
</dbReference>
<evidence type="ECO:0000313" key="3">
    <source>
        <dbReference type="Proteomes" id="UP001214553"/>
    </source>
</evidence>
<reference evidence="2 3" key="1">
    <citation type="submission" date="2023-03" db="EMBL/GenBank/DDBJ databases">
        <title>Genome sequence of Microbacterium sp. KACC 23027.</title>
        <authorList>
            <person name="Kim S."/>
            <person name="Heo J."/>
            <person name="Kwon S.-W."/>
        </authorList>
    </citation>
    <scope>NUCLEOTIDE SEQUENCE [LARGE SCALE GENOMIC DNA]</scope>
    <source>
        <strain evidence="2 3">KACC 23027</strain>
    </source>
</reference>
<evidence type="ECO:0000313" key="2">
    <source>
        <dbReference type="EMBL" id="WEG08599.1"/>
    </source>
</evidence>
<feature type="signal peptide" evidence="1">
    <location>
        <begin position="1"/>
        <end position="28"/>
    </location>
</feature>
<dbReference type="Proteomes" id="UP001214553">
    <property type="component" value="Chromosome"/>
</dbReference>
<evidence type="ECO:0000256" key="1">
    <source>
        <dbReference type="SAM" id="SignalP"/>
    </source>
</evidence>
<protein>
    <submittedName>
        <fullName evidence="2">Uncharacterized protein</fullName>
    </submittedName>
</protein>
<sequence length="258" mass="25566">MRNIRGKILAIFAITAGALALSSAPALAAPGGGAYTCTGGEVPSGTYSSIMVTGPCSVAAGATITVKGNVTVTRGAMFDAQTAPATITIGHNVTALKGSMLGLGCQPPELVGNSAHPCAADPAGHSTITVKGNVTATGAMAVLLNGITVHGNVTAVGGGSDEIPWSIKNNVVDRNITVTGQTTQWVGVMFNRVGGNVTLIGITLHDPDPGAPGVYIVQNKIAHNLVCLGLEPGVSGGFVPGAVNVVGHKAVGQCTALV</sequence>
<dbReference type="EMBL" id="CP119108">
    <property type="protein sequence ID" value="WEG08599.1"/>
    <property type="molecule type" value="Genomic_DNA"/>
</dbReference>